<dbReference type="InterPro" id="IPR029026">
    <property type="entry name" value="tRNA_m1G_MTases_N"/>
</dbReference>
<gene>
    <name evidence="15" type="ORF">HMPREF9238_00385</name>
</gene>
<dbReference type="Proteomes" id="UP000014387">
    <property type="component" value="Unassembled WGS sequence"/>
</dbReference>
<reference evidence="15 16" key="1">
    <citation type="submission" date="2013-05" db="EMBL/GenBank/DDBJ databases">
        <title>The Genome Sequence of Actinomyces europaeus ACS-120-V-COL10B.</title>
        <authorList>
            <consortium name="The Broad Institute Genomics Platform"/>
            <person name="Earl A."/>
            <person name="Ward D."/>
            <person name="Feldgarden M."/>
            <person name="Gevers D."/>
            <person name="Saerens B."/>
            <person name="Vaneechoutte M."/>
            <person name="Walker B."/>
            <person name="Young S."/>
            <person name="Zeng Q."/>
            <person name="Gargeya S."/>
            <person name="Fitzgerald M."/>
            <person name="Haas B."/>
            <person name="Abouelleil A."/>
            <person name="Allen A.W."/>
            <person name="Alvarado L."/>
            <person name="Arachchi H.M."/>
            <person name="Berlin A.M."/>
            <person name="Chapman S.B."/>
            <person name="Gainer-Dewar J."/>
            <person name="Goldberg J."/>
            <person name="Griggs A."/>
            <person name="Gujja S."/>
            <person name="Hansen M."/>
            <person name="Howarth C."/>
            <person name="Imamovic A."/>
            <person name="Ireland A."/>
            <person name="Larimer J."/>
            <person name="McCowan C."/>
            <person name="Murphy C."/>
            <person name="Pearson M."/>
            <person name="Poon T.W."/>
            <person name="Priest M."/>
            <person name="Roberts A."/>
            <person name="Saif S."/>
            <person name="Shea T."/>
            <person name="Sisk P."/>
            <person name="Sykes S."/>
            <person name="Wortman J."/>
            <person name="Nusbaum C."/>
            <person name="Birren B."/>
        </authorList>
    </citation>
    <scope>NUCLEOTIDE SEQUENCE [LARGE SCALE GENOMIC DNA]</scope>
    <source>
        <strain evidence="15 16">ACS-120-V-Col10b</strain>
    </source>
</reference>
<dbReference type="EC" id="2.1.1.193" evidence="3 12"/>
<dbReference type="Pfam" id="PF04452">
    <property type="entry name" value="Methyltrans_RNA"/>
    <property type="match status" value="1"/>
</dbReference>
<accession>A0A9W5VW59</accession>
<dbReference type="InterPro" id="IPR006700">
    <property type="entry name" value="RsmE"/>
</dbReference>
<evidence type="ECO:0000313" key="16">
    <source>
        <dbReference type="Proteomes" id="UP000014387"/>
    </source>
</evidence>
<dbReference type="AlphaFoldDB" id="A0A9W5VW59"/>
<keyword evidence="16" id="KW-1185">Reference proteome</keyword>
<dbReference type="SUPFAM" id="SSF75217">
    <property type="entry name" value="alpha/beta knot"/>
    <property type="match status" value="1"/>
</dbReference>
<evidence type="ECO:0000256" key="7">
    <source>
        <dbReference type="ARBA" id="ARBA00022603"/>
    </source>
</evidence>
<dbReference type="GO" id="GO:0070475">
    <property type="term" value="P:rRNA base methylation"/>
    <property type="evidence" value="ECO:0007669"/>
    <property type="project" value="TreeGrafter"/>
</dbReference>
<dbReference type="NCBIfam" id="NF008693">
    <property type="entry name" value="PRK11713.2-3"/>
    <property type="match status" value="1"/>
</dbReference>
<keyword evidence="8 12" id="KW-0808">Transferase</keyword>
<protein>
    <recommendedName>
        <fullName evidence="4 12">Ribosomal RNA small subunit methyltransferase E</fullName>
        <ecNumber evidence="3 12">2.1.1.193</ecNumber>
    </recommendedName>
</protein>
<evidence type="ECO:0000256" key="4">
    <source>
        <dbReference type="ARBA" id="ARBA00013673"/>
    </source>
</evidence>
<evidence type="ECO:0000256" key="5">
    <source>
        <dbReference type="ARBA" id="ARBA00022490"/>
    </source>
</evidence>
<sequence>MTAPVFFVHDLNGARGMQRFEFTGPDAKHVMVKRIEKGERLDLVDGRGTRVRSRLLEASPGYVLVEIEEVVSEPERSPRITLIQALAKNGRDELAIEMATELGVDRVIAWQAERSIVRWQGKKQEKGLQKWANVLQVATKQSRRARVPSLVFAANASAAIAQVGGARLIVMHESATYPITGLTDLGAKEYALVVGPEGGITEAEIEQFRQAGADIVLVGDTVMRVSTAVAAGLTSLNIATGRI</sequence>
<feature type="domain" description="Ribosomal RNA small subunit methyltransferase E PUA-like" evidence="14">
    <location>
        <begin position="22"/>
        <end position="68"/>
    </location>
</feature>
<evidence type="ECO:0000256" key="9">
    <source>
        <dbReference type="ARBA" id="ARBA00022691"/>
    </source>
</evidence>
<evidence type="ECO:0000256" key="8">
    <source>
        <dbReference type="ARBA" id="ARBA00022679"/>
    </source>
</evidence>
<dbReference type="NCBIfam" id="TIGR00046">
    <property type="entry name" value="RsmE family RNA methyltransferase"/>
    <property type="match status" value="1"/>
</dbReference>
<evidence type="ECO:0000259" key="14">
    <source>
        <dbReference type="Pfam" id="PF20260"/>
    </source>
</evidence>
<dbReference type="PIRSF" id="PIRSF015601">
    <property type="entry name" value="MTase_slr0722"/>
    <property type="match status" value="1"/>
</dbReference>
<comment type="function">
    <text evidence="10 12">Specifically methylates the N3 position of the uracil ring of uridine 1498 (m3U1498) in 16S rRNA. Acts on the fully assembled 30S ribosomal subunit.</text>
</comment>
<dbReference type="InterPro" id="IPR015947">
    <property type="entry name" value="PUA-like_sf"/>
</dbReference>
<evidence type="ECO:0000313" key="15">
    <source>
        <dbReference type="EMBL" id="EPD30637.1"/>
    </source>
</evidence>
<dbReference type="SUPFAM" id="SSF88697">
    <property type="entry name" value="PUA domain-like"/>
    <property type="match status" value="1"/>
</dbReference>
<dbReference type="Gene3D" id="3.40.1280.10">
    <property type="match status" value="1"/>
</dbReference>
<organism evidence="15 16">
    <name type="scientific">Gleimia europaea ACS-120-V-Col10b</name>
    <dbReference type="NCBI Taxonomy" id="883069"/>
    <lineage>
        <taxon>Bacteria</taxon>
        <taxon>Bacillati</taxon>
        <taxon>Actinomycetota</taxon>
        <taxon>Actinomycetes</taxon>
        <taxon>Actinomycetales</taxon>
        <taxon>Actinomycetaceae</taxon>
        <taxon>Gleimia</taxon>
    </lineage>
</organism>
<evidence type="ECO:0000256" key="6">
    <source>
        <dbReference type="ARBA" id="ARBA00022552"/>
    </source>
</evidence>
<evidence type="ECO:0000256" key="3">
    <source>
        <dbReference type="ARBA" id="ARBA00012328"/>
    </source>
</evidence>
<dbReference type="Pfam" id="PF20260">
    <property type="entry name" value="PUA_4"/>
    <property type="match status" value="1"/>
</dbReference>
<evidence type="ECO:0000259" key="13">
    <source>
        <dbReference type="Pfam" id="PF04452"/>
    </source>
</evidence>
<comment type="subcellular location">
    <subcellularLocation>
        <location evidence="1 12">Cytoplasm</location>
    </subcellularLocation>
</comment>
<evidence type="ECO:0000256" key="2">
    <source>
        <dbReference type="ARBA" id="ARBA00005528"/>
    </source>
</evidence>
<keyword evidence="9 12" id="KW-0949">S-adenosyl-L-methionine</keyword>
<comment type="similarity">
    <text evidence="2 12">Belongs to the RNA methyltransferase RsmE family.</text>
</comment>
<keyword evidence="7 12" id="KW-0489">Methyltransferase</keyword>
<dbReference type="PANTHER" id="PTHR30027:SF3">
    <property type="entry name" value="16S RRNA (URACIL(1498)-N(3))-METHYLTRANSFERASE"/>
    <property type="match status" value="1"/>
</dbReference>
<name>A0A9W5VW59_9ACTO</name>
<comment type="caution">
    <text evidence="15">The sequence shown here is derived from an EMBL/GenBank/DDBJ whole genome shotgun (WGS) entry which is preliminary data.</text>
</comment>
<evidence type="ECO:0000256" key="1">
    <source>
        <dbReference type="ARBA" id="ARBA00004496"/>
    </source>
</evidence>
<dbReference type="CDD" id="cd18084">
    <property type="entry name" value="RsmE-like"/>
    <property type="match status" value="1"/>
</dbReference>
<keyword evidence="6 12" id="KW-0698">rRNA processing</keyword>
<dbReference type="RefSeq" id="WP_016443749.1">
    <property type="nucleotide sequence ID" value="NZ_KE150266.1"/>
</dbReference>
<dbReference type="GO" id="GO:0005737">
    <property type="term" value="C:cytoplasm"/>
    <property type="evidence" value="ECO:0007669"/>
    <property type="project" value="UniProtKB-SubCell"/>
</dbReference>
<dbReference type="GO" id="GO:0070042">
    <property type="term" value="F:rRNA (uridine-N3-)-methyltransferase activity"/>
    <property type="evidence" value="ECO:0007669"/>
    <property type="project" value="TreeGrafter"/>
</dbReference>
<evidence type="ECO:0000256" key="12">
    <source>
        <dbReference type="PIRNR" id="PIRNR015601"/>
    </source>
</evidence>
<dbReference type="EMBL" id="AGWN01000001">
    <property type="protein sequence ID" value="EPD30637.1"/>
    <property type="molecule type" value="Genomic_DNA"/>
</dbReference>
<dbReference type="InterPro" id="IPR046886">
    <property type="entry name" value="RsmE_MTase_dom"/>
</dbReference>
<dbReference type="OrthoDB" id="9808126at2"/>
<evidence type="ECO:0000256" key="11">
    <source>
        <dbReference type="ARBA" id="ARBA00047944"/>
    </source>
</evidence>
<dbReference type="InterPro" id="IPR046887">
    <property type="entry name" value="RsmE_PUA-like"/>
</dbReference>
<proteinExistence type="inferred from homology"/>
<dbReference type="PANTHER" id="PTHR30027">
    <property type="entry name" value="RIBOSOMAL RNA SMALL SUBUNIT METHYLTRANSFERASE E"/>
    <property type="match status" value="1"/>
</dbReference>
<keyword evidence="5 12" id="KW-0963">Cytoplasm</keyword>
<comment type="catalytic activity">
    <reaction evidence="11 12">
        <text>uridine(1498) in 16S rRNA + S-adenosyl-L-methionine = N(3)-methyluridine(1498) in 16S rRNA + S-adenosyl-L-homocysteine + H(+)</text>
        <dbReference type="Rhea" id="RHEA:42920"/>
        <dbReference type="Rhea" id="RHEA-COMP:10283"/>
        <dbReference type="Rhea" id="RHEA-COMP:10284"/>
        <dbReference type="ChEBI" id="CHEBI:15378"/>
        <dbReference type="ChEBI" id="CHEBI:57856"/>
        <dbReference type="ChEBI" id="CHEBI:59789"/>
        <dbReference type="ChEBI" id="CHEBI:65315"/>
        <dbReference type="ChEBI" id="CHEBI:74502"/>
        <dbReference type="EC" id="2.1.1.193"/>
    </reaction>
</comment>
<evidence type="ECO:0000256" key="10">
    <source>
        <dbReference type="ARBA" id="ARBA00025699"/>
    </source>
</evidence>
<feature type="domain" description="Ribosomal RNA small subunit methyltransferase E methyltransferase" evidence="13">
    <location>
        <begin position="76"/>
        <end position="235"/>
    </location>
</feature>
<dbReference type="InterPro" id="IPR029028">
    <property type="entry name" value="Alpha/beta_knot_MTases"/>
</dbReference>